<dbReference type="RefSeq" id="WP_091943998.1">
    <property type="nucleotide sequence ID" value="NZ_FOSV01000005.1"/>
</dbReference>
<proteinExistence type="predicted"/>
<keyword evidence="1" id="KW-0812">Transmembrane</keyword>
<evidence type="ECO:0000313" key="4">
    <source>
        <dbReference type="Proteomes" id="UP000198804"/>
    </source>
</evidence>
<sequence length="371" mass="37576">MIVARSASLRLAATGALLAAVIAGGAWTLPQAASSVGQLQAADDPARLSTLRLAAVATEQRIAAEIDDAVSRGDGDLARSFLELAAAQGATVDADRRARVAALALPAEGSPAAAFLDGAATGASDTWMGAAGSLSADLVGIGDVRDLWQEGGKLIQGQPYDTVILGLSTAGLALTGLTVAALLPSGGTSLAAKAPVTRGLSLLKGARRAGLLSRELIEKMGGLAVTALDKAALRQAVAGARVFDLPAMRSAAQRVLRPGAVRTISAMGQDVVALEARIGQRGAAQVLGVARNAGELGRARRLAEAMGRRTRATLKLLGTAALVLGDVVGLLLQAVWLAVGWMVMAALAARRLGLMLGRLVWGPAPAHRSAV</sequence>
<keyword evidence="1" id="KW-0472">Membrane</keyword>
<evidence type="ECO:0008006" key="5">
    <source>
        <dbReference type="Google" id="ProtNLM"/>
    </source>
</evidence>
<dbReference type="EMBL" id="FOSV01000005">
    <property type="protein sequence ID" value="SFK85785.1"/>
    <property type="molecule type" value="Genomic_DNA"/>
</dbReference>
<name>A0A1I4CY12_9HYPH</name>
<keyword evidence="1" id="KW-1133">Transmembrane helix</keyword>
<keyword evidence="2" id="KW-0732">Signal</keyword>
<dbReference type="Proteomes" id="UP000198804">
    <property type="component" value="Unassembled WGS sequence"/>
</dbReference>
<feature type="transmembrane region" description="Helical" evidence="1">
    <location>
        <begin position="316"/>
        <end position="349"/>
    </location>
</feature>
<accession>A0A1I4CY12</accession>
<evidence type="ECO:0000256" key="2">
    <source>
        <dbReference type="SAM" id="SignalP"/>
    </source>
</evidence>
<evidence type="ECO:0000313" key="3">
    <source>
        <dbReference type="EMBL" id="SFK85785.1"/>
    </source>
</evidence>
<organism evidence="3 4">
    <name type="scientific">Methylorubrum salsuginis</name>
    <dbReference type="NCBI Taxonomy" id="414703"/>
    <lineage>
        <taxon>Bacteria</taxon>
        <taxon>Pseudomonadati</taxon>
        <taxon>Pseudomonadota</taxon>
        <taxon>Alphaproteobacteria</taxon>
        <taxon>Hyphomicrobiales</taxon>
        <taxon>Methylobacteriaceae</taxon>
        <taxon>Methylorubrum</taxon>
    </lineage>
</organism>
<dbReference type="OrthoDB" id="8364552at2"/>
<feature type="chain" id="PRO_5011436006" description="Tight adherence protein B" evidence="2">
    <location>
        <begin position="20"/>
        <end position="371"/>
    </location>
</feature>
<keyword evidence="4" id="KW-1185">Reference proteome</keyword>
<dbReference type="AlphaFoldDB" id="A0A1I4CY12"/>
<protein>
    <recommendedName>
        <fullName evidence="5">Tight adherence protein B</fullName>
    </recommendedName>
</protein>
<gene>
    <name evidence="3" type="ORF">SAMN04488125_10565</name>
</gene>
<reference evidence="4" key="1">
    <citation type="submission" date="2016-10" db="EMBL/GenBank/DDBJ databases">
        <authorList>
            <person name="Varghese N."/>
            <person name="Submissions S."/>
        </authorList>
    </citation>
    <scope>NUCLEOTIDE SEQUENCE [LARGE SCALE GENOMIC DNA]</scope>
    <source>
        <strain evidence="4">CGMCC 1.6474</strain>
    </source>
</reference>
<evidence type="ECO:0000256" key="1">
    <source>
        <dbReference type="SAM" id="Phobius"/>
    </source>
</evidence>
<feature type="signal peptide" evidence="2">
    <location>
        <begin position="1"/>
        <end position="19"/>
    </location>
</feature>
<dbReference type="STRING" id="414703.SAMN04488125_10565"/>